<dbReference type="AlphaFoldDB" id="A0AA97FI94"/>
<dbReference type="SUPFAM" id="SSF51695">
    <property type="entry name" value="PLC-like phosphodiesterases"/>
    <property type="match status" value="1"/>
</dbReference>
<feature type="region of interest" description="Disordered" evidence="1">
    <location>
        <begin position="1"/>
        <end position="27"/>
    </location>
</feature>
<dbReference type="InterPro" id="IPR030395">
    <property type="entry name" value="GP_PDE_dom"/>
</dbReference>
<accession>A0AA97FI94</accession>
<dbReference type="GO" id="GO:0006629">
    <property type="term" value="P:lipid metabolic process"/>
    <property type="evidence" value="ECO:0007669"/>
    <property type="project" value="InterPro"/>
</dbReference>
<evidence type="ECO:0000259" key="2">
    <source>
        <dbReference type="PROSITE" id="PS51704"/>
    </source>
</evidence>
<keyword evidence="4" id="KW-1185">Reference proteome</keyword>
<dbReference type="GO" id="GO:0008081">
    <property type="term" value="F:phosphoric diester hydrolase activity"/>
    <property type="evidence" value="ECO:0007669"/>
    <property type="project" value="InterPro"/>
</dbReference>
<protein>
    <submittedName>
        <fullName evidence="3">Glycerophosphodiester phosphodiesterase family protein</fullName>
    </submittedName>
</protein>
<dbReference type="Pfam" id="PF03009">
    <property type="entry name" value="GDPD"/>
    <property type="match status" value="1"/>
</dbReference>
<dbReference type="EMBL" id="CP118157">
    <property type="protein sequence ID" value="WOF22539.1"/>
    <property type="molecule type" value="Genomic_DNA"/>
</dbReference>
<dbReference type="Gene3D" id="3.20.20.190">
    <property type="entry name" value="Phosphatidylinositol (PI) phosphodiesterase"/>
    <property type="match status" value="1"/>
</dbReference>
<feature type="domain" description="GP-PDE" evidence="2">
    <location>
        <begin position="14"/>
        <end position="283"/>
    </location>
</feature>
<dbReference type="InterPro" id="IPR017946">
    <property type="entry name" value="PLC-like_Pdiesterase_TIM-brl"/>
</dbReference>
<evidence type="ECO:0000313" key="4">
    <source>
        <dbReference type="Proteomes" id="UP001305498"/>
    </source>
</evidence>
<dbReference type="PANTHER" id="PTHR46211:SF1">
    <property type="entry name" value="GLYCEROPHOSPHODIESTER PHOSPHODIESTERASE, CYTOPLASMIC"/>
    <property type="match status" value="1"/>
</dbReference>
<dbReference type="KEGG" id="mbet:N8K70_14245"/>
<dbReference type="RefSeq" id="WP_317139010.1">
    <property type="nucleotide sequence ID" value="NZ_CP118157.1"/>
</dbReference>
<dbReference type="PANTHER" id="PTHR46211">
    <property type="entry name" value="GLYCEROPHOSPHORYL DIESTER PHOSPHODIESTERASE"/>
    <property type="match status" value="1"/>
</dbReference>
<proteinExistence type="predicted"/>
<dbReference type="Proteomes" id="UP001305498">
    <property type="component" value="Chromosome"/>
</dbReference>
<sequence length="285" mass="30311">MTHAAAGTPAPDRPLSFAHRGSSARAPQNTMAAFERAARSGASGVEIDVHLTRDGVVVLMHDDTVDATTDGTGAIARLTVAELRALDAGSWFGPGFAGERVPTWEEFLRFADREPHLEILLEIKGEWGIDAVEILLAPLAPGGAFAHLAPRVIAQSFWPSSVAACRDALPSLRRGLLVLDLSAWDPSSAPEVTEEEAETYRRGPLRFAAVDEAIRTAADLEAEMLNPMGSFLASDPTLVDRIHAAGLRAMVWTLNAPDAWALAARSGADGVITDDPEGYAAWSPS</sequence>
<evidence type="ECO:0000313" key="3">
    <source>
        <dbReference type="EMBL" id="WOF22539.1"/>
    </source>
</evidence>
<name>A0AA97FI94_9MICO</name>
<evidence type="ECO:0000256" key="1">
    <source>
        <dbReference type="SAM" id="MobiDB-lite"/>
    </source>
</evidence>
<dbReference type="PROSITE" id="PS51704">
    <property type="entry name" value="GP_PDE"/>
    <property type="match status" value="1"/>
</dbReference>
<gene>
    <name evidence="3" type="ORF">N8K70_14245</name>
</gene>
<organism evidence="3 4">
    <name type="scientific">Microbacterium betulae</name>
    <dbReference type="NCBI Taxonomy" id="2981139"/>
    <lineage>
        <taxon>Bacteria</taxon>
        <taxon>Bacillati</taxon>
        <taxon>Actinomycetota</taxon>
        <taxon>Actinomycetes</taxon>
        <taxon>Micrococcales</taxon>
        <taxon>Microbacteriaceae</taxon>
        <taxon>Microbacterium</taxon>
    </lineage>
</organism>
<reference evidence="3 4" key="1">
    <citation type="submission" date="2023-02" db="EMBL/GenBank/DDBJ databases">
        <title>Microbacterium betulae sp. nov., isolated from birch wood.</title>
        <authorList>
            <person name="Pasciak M."/>
            <person name="Pawlik K.J."/>
            <person name="Martynowski D."/>
            <person name="Laczmanski L."/>
            <person name="Ciekot J."/>
            <person name="Szponar B."/>
            <person name="Wojcik-Fatla A."/>
            <person name="Mackiewicz B."/>
            <person name="Farian E."/>
            <person name="Cholewa G."/>
            <person name="Cholewa A."/>
            <person name="Dutkiewicz J."/>
        </authorList>
    </citation>
    <scope>NUCLEOTIDE SEQUENCE [LARGE SCALE GENOMIC DNA]</scope>
    <source>
        <strain evidence="3 4">AB</strain>
    </source>
</reference>